<gene>
    <name evidence="1" type="ORF">CCM_08679</name>
</gene>
<dbReference type="InterPro" id="IPR040632">
    <property type="entry name" value="Sulfotransfer_4"/>
</dbReference>
<dbReference type="RefSeq" id="XP_006673879.1">
    <property type="nucleotide sequence ID" value="XM_006673816.1"/>
</dbReference>
<dbReference type="InParanoid" id="G3JRY8"/>
<reference evidence="1 2" key="1">
    <citation type="journal article" date="2011" name="Genome Biol.">
        <title>Genome sequence of the insect pathogenic fungus Cordyceps militaris, a valued traditional Chinese medicine.</title>
        <authorList>
            <person name="Zheng P."/>
            <person name="Xia Y."/>
            <person name="Xiao G."/>
            <person name="Xiong C."/>
            <person name="Hu X."/>
            <person name="Zhang S."/>
            <person name="Zheng H."/>
            <person name="Huang Y."/>
            <person name="Zhou Y."/>
            <person name="Wang S."/>
            <person name="Zhao G.P."/>
            <person name="Liu X."/>
            <person name="St Leger R.J."/>
            <person name="Wang C."/>
        </authorList>
    </citation>
    <scope>NUCLEOTIDE SEQUENCE [LARGE SCALE GENOMIC DNA]</scope>
    <source>
        <strain evidence="1 2">CM01</strain>
    </source>
</reference>
<dbReference type="PANTHER" id="PTHR36978:SF4">
    <property type="entry name" value="P-LOOP CONTAINING NUCLEOSIDE TRIPHOSPHATE HYDROLASE PROTEIN"/>
    <property type="match status" value="1"/>
</dbReference>
<keyword evidence="2" id="KW-1185">Reference proteome</keyword>
<dbReference type="Pfam" id="PF17784">
    <property type="entry name" value="Sulfotransfer_4"/>
    <property type="match status" value="1"/>
</dbReference>
<dbReference type="KEGG" id="cmt:CCM_08679"/>
<dbReference type="GeneID" id="18170685"/>
<proteinExistence type="predicted"/>
<dbReference type="EMBL" id="JH126405">
    <property type="protein sequence ID" value="EGX88634.1"/>
    <property type="molecule type" value="Genomic_DNA"/>
</dbReference>
<dbReference type="AlphaFoldDB" id="G3JRY8"/>
<dbReference type="STRING" id="983644.G3JRY8"/>
<dbReference type="Gene3D" id="3.40.50.300">
    <property type="entry name" value="P-loop containing nucleotide triphosphate hydrolases"/>
    <property type="match status" value="1"/>
</dbReference>
<organism evidence="1 2">
    <name type="scientific">Cordyceps militaris (strain CM01)</name>
    <name type="common">Caterpillar fungus</name>
    <dbReference type="NCBI Taxonomy" id="983644"/>
    <lineage>
        <taxon>Eukaryota</taxon>
        <taxon>Fungi</taxon>
        <taxon>Dikarya</taxon>
        <taxon>Ascomycota</taxon>
        <taxon>Pezizomycotina</taxon>
        <taxon>Sordariomycetes</taxon>
        <taxon>Hypocreomycetidae</taxon>
        <taxon>Hypocreales</taxon>
        <taxon>Cordycipitaceae</taxon>
        <taxon>Cordyceps</taxon>
    </lineage>
</organism>
<dbReference type="SUPFAM" id="SSF52540">
    <property type="entry name" value="P-loop containing nucleoside triphosphate hydrolases"/>
    <property type="match status" value="1"/>
</dbReference>
<dbReference type="OrthoDB" id="408152at2759"/>
<dbReference type="Proteomes" id="UP000001610">
    <property type="component" value="Unassembled WGS sequence"/>
</dbReference>
<evidence type="ECO:0000313" key="2">
    <source>
        <dbReference type="Proteomes" id="UP000001610"/>
    </source>
</evidence>
<dbReference type="PANTHER" id="PTHR36978">
    <property type="entry name" value="P-LOOP CONTAINING NUCLEOTIDE TRIPHOSPHATE HYDROLASE"/>
    <property type="match status" value="1"/>
</dbReference>
<sequence>MRLQHEGTFLSLKPLKRSRALPPNEENMTETETRSVSMKVLCLGFSRTGTRCKSSALREALLTLGYVHTYHTTDAAFINTRDCQTWLKWLRAKHDGIGRVPARKDFDSLLGHCQAVCDMPAAYFAEELVAAYPDAKVVLTIRDVDKWHKSVTNTLEVVDTSILWATIGLFASLLRMPNRWNWPMFQKLHQVLYDHNFPQNGKASFEEHYARIRSLVPADRLLEYHVSEGWAPLCAFLGRPIPEDNDTPFINRTSEIDDKLLTMHMENLKAQGKRVLNICAYVALAWSVAQALRPVLERQNGRLWM</sequence>
<dbReference type="InterPro" id="IPR027417">
    <property type="entry name" value="P-loop_NTPase"/>
</dbReference>
<evidence type="ECO:0000313" key="1">
    <source>
        <dbReference type="EMBL" id="EGX88634.1"/>
    </source>
</evidence>
<dbReference type="HOGENOM" id="CLU_061199_0_1_1"/>
<dbReference type="VEuPathDB" id="FungiDB:CCM_08679"/>
<dbReference type="OMA" id="CTRVVPM"/>
<evidence type="ECO:0008006" key="3">
    <source>
        <dbReference type="Google" id="ProtNLM"/>
    </source>
</evidence>
<accession>G3JRY8</accession>
<dbReference type="eggNOG" id="ENOG502S41B">
    <property type="taxonomic scope" value="Eukaryota"/>
</dbReference>
<name>G3JRY8_CORMM</name>
<protein>
    <recommendedName>
        <fullName evidence="3">NAD dependent epimerase/dehydratase</fullName>
    </recommendedName>
</protein>